<sequence length="647" mass="74582">MTQKGLLLTATLALASIFTIAPVTLATSEAVMQEVTTEVIEIRAENVQEFNEAFYDEMEFITPKQVELEEAIENLPQELQDPIRRQMESLKEWIPTLSEMKVDPMSRYVTESSNEEKAPIHLHLSTVQGQEKSSDFIFASLLFDGEVGALKRLTIHYPQEKFWEEIEAPSDKAKDQREQQSPVKPDPDMVFTKAKAFLEALGYNLDEYRMNDQITYSSHSMTTAEGKRYHTYYGQVRLMPLVQGIPFLSDMITLSIDQEGKINSLYHIDNFNLEKAIEADLFPEPAQAIPKEEVEKKWREDLQMNLIYLSEPFFEQDKDKIILAYTPTTSTFFNALTGKSFFEEMGIIYENYQKQEQVNLIGTNKPTIIQSAEEARNFLTHELAVDLTNLEEEPVQPLRRNEGVADGGPDFLQYHWYRQPDFQSTEEIVSYNDYVMITVCAETGRLNSFHAETFQGTTFSNSKEIVEEKSNGNAKVHEKPLLTIEEVRKKAYAFLQRQLPEGVRAMNLTIIEEISMESMLPEWVDREKIDQRLLSQPLVRFIFTVQHDGIPVQNLNYALTIHQETGQIISYHSPTQDFEALEFPSKDSIISVEEAKKMFLEDNSLELVYIWTDYFGQKAPEPQLLYMLNPMNGQRMLIDATTGKFIE</sequence>
<proteinExistence type="predicted"/>
<accession>A0A5Q2N6H3</accession>
<dbReference type="AlphaFoldDB" id="A0A5Q2N6H3"/>
<reference evidence="5" key="1">
    <citation type="submission" date="2019-11" db="EMBL/GenBank/DDBJ databases">
        <title>Genome sequence of Heliorestis convoluta strain HH, an alkaliphilic and minimalistic phototrophic bacterium from a soda lake in Egypt.</title>
        <authorList>
            <person name="Dewey E.D."/>
            <person name="Stokes L.M."/>
            <person name="Burchell B.M."/>
            <person name="Shaffer K.N."/>
            <person name="Huntington A.M."/>
            <person name="Baker J.M."/>
            <person name="Nadendla S."/>
            <person name="Giglio M.G."/>
            <person name="Touchman J.W."/>
            <person name="Blankenship R.E."/>
            <person name="Madigan M.T."/>
            <person name="Sattley W.M."/>
        </authorList>
    </citation>
    <scope>NUCLEOTIDE SEQUENCE [LARGE SCALE GENOMIC DNA]</scope>
    <source>
        <strain evidence="5">HH</strain>
    </source>
</reference>
<dbReference type="Pfam" id="PF16244">
    <property type="entry name" value="DUF4901"/>
    <property type="match status" value="1"/>
</dbReference>
<evidence type="ECO:0000256" key="1">
    <source>
        <dbReference type="SAM" id="MobiDB-lite"/>
    </source>
</evidence>
<feature type="compositionally biased region" description="Basic and acidic residues" evidence="1">
    <location>
        <begin position="167"/>
        <end position="178"/>
    </location>
</feature>
<dbReference type="EMBL" id="CP045875">
    <property type="protein sequence ID" value="QGG48972.1"/>
    <property type="molecule type" value="Genomic_DNA"/>
</dbReference>
<feature type="region of interest" description="Disordered" evidence="1">
    <location>
        <begin position="167"/>
        <end position="186"/>
    </location>
</feature>
<evidence type="ECO:0000313" key="5">
    <source>
        <dbReference type="Proteomes" id="UP000366051"/>
    </source>
</evidence>
<feature type="signal peptide" evidence="2">
    <location>
        <begin position="1"/>
        <end position="21"/>
    </location>
</feature>
<keyword evidence="5" id="KW-1185">Reference proteome</keyword>
<evidence type="ECO:0000313" key="4">
    <source>
        <dbReference type="EMBL" id="QGG48972.1"/>
    </source>
</evidence>
<dbReference type="Proteomes" id="UP000366051">
    <property type="component" value="Chromosome"/>
</dbReference>
<dbReference type="RefSeq" id="WP_153726034.1">
    <property type="nucleotide sequence ID" value="NZ_CP045875.1"/>
</dbReference>
<organism evidence="4 5">
    <name type="scientific">Heliorestis convoluta</name>
    <dbReference type="NCBI Taxonomy" id="356322"/>
    <lineage>
        <taxon>Bacteria</taxon>
        <taxon>Bacillati</taxon>
        <taxon>Bacillota</taxon>
        <taxon>Clostridia</taxon>
        <taxon>Eubacteriales</taxon>
        <taxon>Heliobacteriaceae</taxon>
        <taxon>Heliorestis</taxon>
    </lineage>
</organism>
<name>A0A5Q2N6H3_9FIRM</name>
<protein>
    <recommendedName>
        <fullName evidence="3">YcdB/YcdC repeated domain-containing protein</fullName>
    </recommendedName>
</protein>
<evidence type="ECO:0000259" key="3">
    <source>
        <dbReference type="Pfam" id="PF16244"/>
    </source>
</evidence>
<evidence type="ECO:0000256" key="2">
    <source>
        <dbReference type="SAM" id="SignalP"/>
    </source>
</evidence>
<gene>
    <name evidence="4" type="ORF">FTV88_2883</name>
</gene>
<dbReference type="InterPro" id="IPR032599">
    <property type="entry name" value="YcdB/YcdC_rep_domain"/>
</dbReference>
<keyword evidence="2" id="KW-0732">Signal</keyword>
<feature type="domain" description="YcdB/YcdC repeated" evidence="3">
    <location>
        <begin position="432"/>
        <end position="574"/>
    </location>
</feature>
<dbReference type="OrthoDB" id="2379565at2"/>
<feature type="chain" id="PRO_5038927381" description="YcdB/YcdC repeated domain-containing protein" evidence="2">
    <location>
        <begin position="22"/>
        <end position="647"/>
    </location>
</feature>
<dbReference type="KEGG" id="hcv:FTV88_2883"/>